<keyword evidence="2 5" id="KW-0479">Metal-binding</keyword>
<evidence type="ECO:0000313" key="13">
    <source>
        <dbReference type="EMBL" id="HEX71560.1"/>
    </source>
</evidence>
<dbReference type="HAMAP" id="MF_01024">
    <property type="entry name" value="HisD"/>
    <property type="match status" value="1"/>
</dbReference>
<feature type="binding site" evidence="5 9">
    <location>
        <position position="437"/>
    </location>
    <ligand>
        <name>substrate</name>
    </ligand>
</feature>
<dbReference type="CDD" id="cd06572">
    <property type="entry name" value="Histidinol_dh"/>
    <property type="match status" value="1"/>
</dbReference>
<dbReference type="PRINTS" id="PR00083">
    <property type="entry name" value="HOLDHDRGNASE"/>
</dbReference>
<evidence type="ECO:0000256" key="7">
    <source>
        <dbReference type="PIRSR" id="PIRSR000099-1"/>
    </source>
</evidence>
<dbReference type="EC" id="1.1.1.23" evidence="5"/>
<dbReference type="PIRSF" id="PIRSF000099">
    <property type="entry name" value="Histidinol_dh"/>
    <property type="match status" value="1"/>
</dbReference>
<evidence type="ECO:0000256" key="3">
    <source>
        <dbReference type="ARBA" id="ARBA00022833"/>
    </source>
</evidence>
<dbReference type="Gene3D" id="1.20.5.1300">
    <property type="match status" value="1"/>
</dbReference>
<feature type="binding site" evidence="5 10">
    <location>
        <position position="276"/>
    </location>
    <ligand>
        <name>Zn(2+)</name>
        <dbReference type="ChEBI" id="CHEBI:29105"/>
    </ligand>
</feature>
<evidence type="ECO:0000256" key="9">
    <source>
        <dbReference type="PIRSR" id="PIRSR000099-3"/>
    </source>
</evidence>
<dbReference type="Pfam" id="PF00815">
    <property type="entry name" value="Histidinol_dh"/>
    <property type="match status" value="1"/>
</dbReference>
<dbReference type="FunFam" id="3.40.50.1980:FF:000001">
    <property type="entry name" value="Histidinol dehydrogenase"/>
    <property type="match status" value="1"/>
</dbReference>
<dbReference type="NCBIfam" id="TIGR00069">
    <property type="entry name" value="hisD"/>
    <property type="match status" value="1"/>
</dbReference>
<dbReference type="UniPathway" id="UPA00031">
    <property type="reaction ID" value="UER00014"/>
</dbReference>
<dbReference type="SUPFAM" id="SSF53720">
    <property type="entry name" value="ALDH-like"/>
    <property type="match status" value="1"/>
</dbReference>
<dbReference type="PANTHER" id="PTHR21256">
    <property type="entry name" value="HISTIDINOL DEHYDROGENASE HDH"/>
    <property type="match status" value="1"/>
</dbReference>
<evidence type="ECO:0000256" key="5">
    <source>
        <dbReference type="HAMAP-Rule" id="MF_01024"/>
    </source>
</evidence>
<comment type="catalytic activity">
    <reaction evidence="5">
        <text>L-histidinol + 2 NAD(+) + H2O = L-histidine + 2 NADH + 3 H(+)</text>
        <dbReference type="Rhea" id="RHEA:20641"/>
        <dbReference type="ChEBI" id="CHEBI:15377"/>
        <dbReference type="ChEBI" id="CHEBI:15378"/>
        <dbReference type="ChEBI" id="CHEBI:57540"/>
        <dbReference type="ChEBI" id="CHEBI:57595"/>
        <dbReference type="ChEBI" id="CHEBI:57699"/>
        <dbReference type="ChEBI" id="CHEBI:57945"/>
        <dbReference type="EC" id="1.1.1.23"/>
    </reaction>
</comment>
<dbReference type="GO" id="GO:0005829">
    <property type="term" value="C:cytosol"/>
    <property type="evidence" value="ECO:0007669"/>
    <property type="project" value="TreeGrafter"/>
</dbReference>
<feature type="coiled-coil region" evidence="12">
    <location>
        <begin position="292"/>
        <end position="319"/>
    </location>
</feature>
<evidence type="ECO:0000256" key="11">
    <source>
        <dbReference type="RuleBase" id="RU004175"/>
    </source>
</evidence>
<dbReference type="GO" id="GO:0008270">
    <property type="term" value="F:zinc ion binding"/>
    <property type="evidence" value="ECO:0007669"/>
    <property type="project" value="UniProtKB-UniRule"/>
</dbReference>
<feature type="binding site" evidence="5 8">
    <location>
        <position position="208"/>
    </location>
    <ligand>
        <name>NAD(+)</name>
        <dbReference type="ChEBI" id="CHEBI:57540"/>
    </ligand>
</feature>
<feature type="binding site" evidence="5 10">
    <location>
        <position position="378"/>
    </location>
    <ligand>
        <name>Zn(2+)</name>
        <dbReference type="ChEBI" id="CHEBI:29105"/>
    </ligand>
</feature>
<keyword evidence="5" id="KW-0368">Histidine biosynthesis</keyword>
<keyword evidence="5" id="KW-0028">Amino-acid biosynthesis</keyword>
<dbReference type="PANTHER" id="PTHR21256:SF2">
    <property type="entry name" value="HISTIDINE BIOSYNTHESIS TRIFUNCTIONAL PROTEIN"/>
    <property type="match status" value="1"/>
</dbReference>
<keyword evidence="3 5" id="KW-0862">Zinc</keyword>
<feature type="active site" description="Proton acceptor" evidence="5 7">
    <location>
        <position position="344"/>
    </location>
</feature>
<keyword evidence="12" id="KW-0175">Coiled coil</keyword>
<comment type="caution">
    <text evidence="13">The sequence shown here is derived from an EMBL/GenBank/DDBJ whole genome shotgun (WGS) entry which is preliminary data.</text>
</comment>
<dbReference type="GO" id="GO:0051287">
    <property type="term" value="F:NAD binding"/>
    <property type="evidence" value="ECO:0007669"/>
    <property type="project" value="InterPro"/>
</dbReference>
<accession>A0A7C2ZZT1</accession>
<proteinExistence type="inferred from homology"/>
<feature type="binding site" evidence="5 9">
    <location>
        <position position="279"/>
    </location>
    <ligand>
        <name>substrate</name>
    </ligand>
</feature>
<dbReference type="PROSITE" id="PS00611">
    <property type="entry name" value="HISOL_DEHYDROGENASE"/>
    <property type="match status" value="1"/>
</dbReference>
<evidence type="ECO:0000256" key="8">
    <source>
        <dbReference type="PIRSR" id="PIRSR000099-2"/>
    </source>
</evidence>
<feature type="binding site" evidence="5 9">
    <location>
        <position position="276"/>
    </location>
    <ligand>
        <name>substrate</name>
    </ligand>
</feature>
<evidence type="ECO:0000256" key="10">
    <source>
        <dbReference type="PIRSR" id="PIRSR000099-4"/>
    </source>
</evidence>
<name>A0A7C2ZZT1_9BACT</name>
<feature type="binding site" evidence="5 10">
    <location>
        <position position="437"/>
    </location>
    <ligand>
        <name>Zn(2+)</name>
        <dbReference type="ChEBI" id="CHEBI:29105"/>
    </ligand>
</feature>
<comment type="function">
    <text evidence="5">Catalyzes the sequential NAD-dependent oxidations of L-histidinol to L-histidinaldehyde and then to L-histidine.</text>
</comment>
<keyword evidence="4 5" id="KW-0560">Oxidoreductase</keyword>
<feature type="binding site" evidence="5 8">
    <location>
        <position position="231"/>
    </location>
    <ligand>
        <name>NAD(+)</name>
        <dbReference type="ChEBI" id="CHEBI:57540"/>
    </ligand>
</feature>
<dbReference type="InterPro" id="IPR016161">
    <property type="entry name" value="Ald_DH/histidinol_DH"/>
</dbReference>
<comment type="pathway">
    <text evidence="5">Amino-acid biosynthesis; L-histidine biosynthesis; L-histidine from 5-phospho-alpha-D-ribose 1-diphosphate: step 9/9.</text>
</comment>
<dbReference type="Gene3D" id="3.40.50.1980">
    <property type="entry name" value="Nitrogenase molybdenum iron protein domain"/>
    <property type="match status" value="2"/>
</dbReference>
<feature type="binding site" evidence="5 10">
    <location>
        <position position="279"/>
    </location>
    <ligand>
        <name>Zn(2+)</name>
        <dbReference type="ChEBI" id="CHEBI:29105"/>
    </ligand>
</feature>
<dbReference type="InterPro" id="IPR012131">
    <property type="entry name" value="Hstdl_DH"/>
</dbReference>
<feature type="binding site" evidence="5 8">
    <location>
        <position position="146"/>
    </location>
    <ligand>
        <name>NAD(+)</name>
        <dbReference type="ChEBI" id="CHEBI:57540"/>
    </ligand>
</feature>
<dbReference type="FunFam" id="3.40.50.1980:FF:000026">
    <property type="entry name" value="Histidinol dehydrogenase"/>
    <property type="match status" value="1"/>
</dbReference>
<organism evidence="13">
    <name type="scientific">Thermorudis sp</name>
    <dbReference type="NCBI Taxonomy" id="1969470"/>
    <lineage>
        <taxon>Bacteria</taxon>
        <taxon>Pseudomonadati</taxon>
        <taxon>Thermomicrobiota</taxon>
        <taxon>Thermomicrobia</taxon>
        <taxon>Thermomicrobia incertae sedis</taxon>
        <taxon>Thermorudis</taxon>
    </lineage>
</organism>
<dbReference type="GO" id="GO:0000105">
    <property type="term" value="P:L-histidine biosynthetic process"/>
    <property type="evidence" value="ECO:0007669"/>
    <property type="project" value="UniProtKB-UniRule"/>
</dbReference>
<dbReference type="AlphaFoldDB" id="A0A7C2ZZT1"/>
<evidence type="ECO:0000256" key="2">
    <source>
        <dbReference type="ARBA" id="ARBA00022723"/>
    </source>
</evidence>
<evidence type="ECO:0000256" key="6">
    <source>
        <dbReference type="PIRNR" id="PIRNR000099"/>
    </source>
</evidence>
<gene>
    <name evidence="5 13" type="primary">hisD</name>
    <name evidence="13" type="ORF">ENP13_10030</name>
</gene>
<feature type="binding site" evidence="5 9">
    <location>
        <position position="378"/>
    </location>
    <ligand>
        <name>substrate</name>
    </ligand>
</feature>
<comment type="similarity">
    <text evidence="1 5 6 11">Belongs to the histidinol dehydrogenase family.</text>
</comment>
<dbReference type="InterPro" id="IPR022695">
    <property type="entry name" value="Histidinol_DH_monofunct"/>
</dbReference>
<dbReference type="EMBL" id="DSID01000762">
    <property type="protein sequence ID" value="HEX71560.1"/>
    <property type="molecule type" value="Genomic_DNA"/>
</dbReference>
<feature type="binding site" evidence="5 9">
    <location>
        <position position="345"/>
    </location>
    <ligand>
        <name>substrate</name>
    </ligand>
</feature>
<dbReference type="GO" id="GO:0004399">
    <property type="term" value="F:histidinol dehydrogenase activity"/>
    <property type="evidence" value="ECO:0007669"/>
    <property type="project" value="UniProtKB-UniRule"/>
</dbReference>
<protein>
    <recommendedName>
        <fullName evidence="5">Histidinol dehydrogenase</fullName>
        <shortName evidence="5">HDH</shortName>
        <ecNumber evidence="5">1.1.1.23</ecNumber>
    </recommendedName>
</protein>
<feature type="binding site" evidence="5 9">
    <location>
        <position position="432"/>
    </location>
    <ligand>
        <name>substrate</name>
    </ligand>
</feature>
<dbReference type="InterPro" id="IPR001692">
    <property type="entry name" value="Histidinol_DH_CS"/>
</dbReference>
<comment type="cofactor">
    <cofactor evidence="5 10">
        <name>Zn(2+)</name>
        <dbReference type="ChEBI" id="CHEBI:29105"/>
    </cofactor>
    <text evidence="5 10">Binds 1 zinc ion per subunit.</text>
</comment>
<evidence type="ECO:0000256" key="4">
    <source>
        <dbReference type="ARBA" id="ARBA00023002"/>
    </source>
</evidence>
<feature type="binding site" evidence="5 9">
    <location>
        <position position="254"/>
    </location>
    <ligand>
        <name>substrate</name>
    </ligand>
</feature>
<sequence length="451" mass="48218">MSQGSPIRVFEDLEPARAFLLRSRRLEQVELPPAVRQKVREVFGADLTAVEVVQRIVADVRQHGDAALHRYSREIDGLDLAGFAVTEEEFARARARVPEEVRQALALARDRIESFHRRQLRQSWLHFEPAGGFGQLVRPLERVGVYAPAGRAPYPSSLLMSAVPARVAGVEEIVACAPPSPDGSVSPVILVAAELSGIDRVFKVGGAQAIAAMAYGTESIPRVDKIVGPGNIFVVLAKRLVYGDVDIDQLPGPTETLLIADASADPALCAADMLAQAEHDPLASAVLLTTDAGLAREVVAQLERQLARLERASIAAESLATNGAVAVVPDLETAFELANAYAPEHLCLLIEEPWAYLDRVRHAGGVFVGESSPEVIGDYTAGPSHVMPTGQTARFSSPINVDTFVKVISVVAVNPQGLEALGPPAATLARAEGLTAHAAAIEQRLERRRPA</sequence>
<feature type="active site" description="Proton acceptor" evidence="5 7">
    <location>
        <position position="345"/>
    </location>
</feature>
<reference evidence="13" key="1">
    <citation type="journal article" date="2020" name="mSystems">
        <title>Genome- and Community-Level Interaction Insights into Carbon Utilization and Element Cycling Functions of Hydrothermarchaeota in Hydrothermal Sediment.</title>
        <authorList>
            <person name="Zhou Z."/>
            <person name="Liu Y."/>
            <person name="Xu W."/>
            <person name="Pan J."/>
            <person name="Luo Z.H."/>
            <person name="Li M."/>
        </authorList>
    </citation>
    <scope>NUCLEOTIDE SEQUENCE [LARGE SCALE GENOMIC DNA]</scope>
    <source>
        <strain evidence="13">SpSt-192</strain>
    </source>
</reference>
<evidence type="ECO:0000256" key="1">
    <source>
        <dbReference type="ARBA" id="ARBA00010178"/>
    </source>
</evidence>
<evidence type="ECO:0000256" key="12">
    <source>
        <dbReference type="SAM" id="Coils"/>
    </source>
</evidence>
<keyword evidence="5 8" id="KW-0520">NAD</keyword>